<evidence type="ECO:0000313" key="8">
    <source>
        <dbReference type="EMBL" id="EDP46124.1"/>
    </source>
</evidence>
<proteinExistence type="inferred from homology"/>
<comment type="cofactor">
    <cofactor evidence="1">
        <name>Mg(2+)</name>
        <dbReference type="ChEBI" id="CHEBI:18420"/>
    </cofactor>
</comment>
<evidence type="ECO:0000256" key="5">
    <source>
        <dbReference type="ARBA" id="ARBA00022842"/>
    </source>
</evidence>
<evidence type="ECO:0000256" key="3">
    <source>
        <dbReference type="ARBA" id="ARBA00022679"/>
    </source>
</evidence>
<dbReference type="AlphaFoldDB" id="A8PPQ4"/>
<dbReference type="GO" id="GO:0046872">
    <property type="term" value="F:metal ion binding"/>
    <property type="evidence" value="ECO:0007669"/>
    <property type="project" value="UniProtKB-KW"/>
</dbReference>
<evidence type="ECO:0000256" key="2">
    <source>
        <dbReference type="ARBA" id="ARBA00006706"/>
    </source>
</evidence>
<dbReference type="SUPFAM" id="SSF48576">
    <property type="entry name" value="Terpenoid synthases"/>
    <property type="match status" value="1"/>
</dbReference>
<dbReference type="PROSITE" id="PS00723">
    <property type="entry name" value="POLYPRENYL_SYNTHASE_1"/>
    <property type="match status" value="1"/>
</dbReference>
<dbReference type="EMBL" id="AAQJ02000001">
    <property type="protein sequence ID" value="EDP46124.1"/>
    <property type="molecule type" value="Genomic_DNA"/>
</dbReference>
<dbReference type="CDD" id="cd00685">
    <property type="entry name" value="Trans_IPPS_HT"/>
    <property type="match status" value="1"/>
</dbReference>
<dbReference type="PANTHER" id="PTHR43281:SF1">
    <property type="entry name" value="FARNESYL DIPHOSPHATE SYNTHASE"/>
    <property type="match status" value="1"/>
</dbReference>
<dbReference type="InterPro" id="IPR000092">
    <property type="entry name" value="Polyprenyl_synt"/>
</dbReference>
<evidence type="ECO:0000256" key="4">
    <source>
        <dbReference type="ARBA" id="ARBA00022723"/>
    </source>
</evidence>
<comment type="similarity">
    <text evidence="2 7">Belongs to the FPP/GGPP synthase family.</text>
</comment>
<reference evidence="8" key="1">
    <citation type="submission" date="2006-04" db="EMBL/GenBank/DDBJ databases">
        <authorList>
            <person name="Seshadri R."/>
            <person name="Federici B.A."/>
        </authorList>
    </citation>
    <scope>NUCLEOTIDE SEQUENCE [LARGE SCALE GENOMIC DNA]</scope>
</reference>
<keyword evidence="3 7" id="KW-0808">Transferase</keyword>
<dbReference type="SFLD" id="SFLDS00005">
    <property type="entry name" value="Isoprenoid_Synthase_Type_I"/>
    <property type="match status" value="1"/>
</dbReference>
<dbReference type="Pfam" id="PF00348">
    <property type="entry name" value="polyprenyl_synt"/>
    <property type="match status" value="1"/>
</dbReference>
<evidence type="ECO:0000256" key="1">
    <source>
        <dbReference type="ARBA" id="ARBA00001946"/>
    </source>
</evidence>
<evidence type="ECO:0000256" key="6">
    <source>
        <dbReference type="ARBA" id="ARBA00023229"/>
    </source>
</evidence>
<organism evidence="8 9">
    <name type="scientific">Rickettsiella grylli</name>
    <dbReference type="NCBI Taxonomy" id="59196"/>
    <lineage>
        <taxon>Bacteria</taxon>
        <taxon>Pseudomonadati</taxon>
        <taxon>Pseudomonadota</taxon>
        <taxon>Gammaproteobacteria</taxon>
        <taxon>Legionellales</taxon>
        <taxon>Coxiellaceae</taxon>
        <taxon>Rickettsiella</taxon>
    </lineage>
</organism>
<dbReference type="InterPro" id="IPR033749">
    <property type="entry name" value="Polyprenyl_synt_CS"/>
</dbReference>
<dbReference type="STRING" id="59196.RICGR_1355"/>
<dbReference type="RefSeq" id="WP_006035111.1">
    <property type="nucleotide sequence ID" value="NZ_AAQJ02000001.1"/>
</dbReference>
<reference evidence="8" key="2">
    <citation type="submission" date="2007-10" db="EMBL/GenBank/DDBJ databases">
        <authorList>
            <person name="Myers G.S."/>
        </authorList>
    </citation>
    <scope>NUCLEOTIDE SEQUENCE [LARGE SCALE GENOMIC DNA]</scope>
</reference>
<dbReference type="GO" id="GO:0004337">
    <property type="term" value="F:(2E,6E)-farnesyl diphosphate synthase activity"/>
    <property type="evidence" value="ECO:0007669"/>
    <property type="project" value="UniProtKB-EC"/>
</dbReference>
<evidence type="ECO:0000313" key="9">
    <source>
        <dbReference type="Proteomes" id="UP000054075"/>
    </source>
</evidence>
<comment type="caution">
    <text evidence="8">The sequence shown here is derived from an EMBL/GenBank/DDBJ whole genome shotgun (WGS) entry which is preliminary data.</text>
</comment>
<keyword evidence="5" id="KW-0460">Magnesium</keyword>
<dbReference type="Gene3D" id="1.10.600.10">
    <property type="entry name" value="Farnesyl Diphosphate Synthase"/>
    <property type="match status" value="1"/>
</dbReference>
<dbReference type="SFLD" id="SFLDG01017">
    <property type="entry name" value="Polyprenyl_Transferase_Like"/>
    <property type="match status" value="1"/>
</dbReference>
<dbReference type="PROSITE" id="PS00444">
    <property type="entry name" value="POLYPRENYL_SYNTHASE_2"/>
    <property type="match status" value="1"/>
</dbReference>
<dbReference type="OrthoDB" id="9805316at2"/>
<keyword evidence="9" id="KW-1185">Reference proteome</keyword>
<dbReference type="GO" id="GO:0008654">
    <property type="term" value="P:phospholipid biosynthetic process"/>
    <property type="evidence" value="ECO:0007669"/>
    <property type="project" value="UniProtKB-ARBA"/>
</dbReference>
<dbReference type="EC" id="2.5.1.10" evidence="8"/>
<protein>
    <submittedName>
        <fullName evidence="8">Geranyltranstransferase (Farnesyl-diphosphate synthase)(FPP synthase)</fullName>
        <ecNumber evidence="8">2.5.1.10</ecNumber>
    </submittedName>
</protein>
<dbReference type="eggNOG" id="COG0142">
    <property type="taxonomic scope" value="Bacteria"/>
</dbReference>
<accession>A8PPQ4</accession>
<name>A8PPQ4_9COXI</name>
<keyword evidence="4" id="KW-0479">Metal-binding</keyword>
<dbReference type="FunFam" id="1.10.600.10:FF:000001">
    <property type="entry name" value="Geranylgeranyl diphosphate synthase"/>
    <property type="match status" value="1"/>
</dbReference>
<dbReference type="GO" id="GO:0016114">
    <property type="term" value="P:terpenoid biosynthetic process"/>
    <property type="evidence" value="ECO:0007669"/>
    <property type="project" value="UniProtKB-ARBA"/>
</dbReference>
<keyword evidence="6" id="KW-0414">Isoprene biosynthesis</keyword>
<dbReference type="PANTHER" id="PTHR43281">
    <property type="entry name" value="FARNESYL DIPHOSPHATE SYNTHASE"/>
    <property type="match status" value="1"/>
</dbReference>
<evidence type="ECO:0000256" key="7">
    <source>
        <dbReference type="RuleBase" id="RU004466"/>
    </source>
</evidence>
<dbReference type="Proteomes" id="UP000054075">
    <property type="component" value="Unassembled WGS sequence"/>
</dbReference>
<gene>
    <name evidence="8" type="ORF">RICGR_1355</name>
</gene>
<dbReference type="InterPro" id="IPR008949">
    <property type="entry name" value="Isoprenoid_synthase_dom_sf"/>
</dbReference>
<sequence length="294" mass="33059">MELNVVSYQNRINGLLKQCLSNPPPLSKPLYDAMIYAVLNGGKRLRPLYVYTLGNVLGLSLQDLDHIACAIEFIHAYSLIHDDLPCMDNDDWRRGKPSCHKQFGEAMALLAGDALQALAFDTLLKAPFQSLKVIKMLSVLTEAVGAQGMVAGQAMDFKDFNALGRSDRSNAENIHALKTGSLFGAAFQLPAIAADLPQDHSLTLKNVGHQVGLVFQIQDDICDDENVHFWQHSSRKESYLKRLEEQILANLNVILSFNEEKQAFQSPFIQLIKQLFRERTIEDNYHVDREKSFL</sequence>